<organism evidence="4 5">
    <name type="scientific">Eragrostis curvula</name>
    <name type="common">weeping love grass</name>
    <dbReference type="NCBI Taxonomy" id="38414"/>
    <lineage>
        <taxon>Eukaryota</taxon>
        <taxon>Viridiplantae</taxon>
        <taxon>Streptophyta</taxon>
        <taxon>Embryophyta</taxon>
        <taxon>Tracheophyta</taxon>
        <taxon>Spermatophyta</taxon>
        <taxon>Magnoliopsida</taxon>
        <taxon>Liliopsida</taxon>
        <taxon>Poales</taxon>
        <taxon>Poaceae</taxon>
        <taxon>PACMAD clade</taxon>
        <taxon>Chloridoideae</taxon>
        <taxon>Eragrostideae</taxon>
        <taxon>Eragrostidinae</taxon>
        <taxon>Eragrostis</taxon>
    </lineage>
</organism>
<comment type="caution">
    <text evidence="4">The sequence shown here is derived from an EMBL/GenBank/DDBJ whole genome shotgun (WGS) entry which is preliminary data.</text>
</comment>
<keyword evidence="2" id="KW-0862">Zinc</keyword>
<dbReference type="Gramene" id="TVU37824">
    <property type="protein sequence ID" value="TVU37824"/>
    <property type="gene ID" value="EJB05_11164"/>
</dbReference>
<evidence type="ECO:0000256" key="1">
    <source>
        <dbReference type="ARBA" id="ARBA00022723"/>
    </source>
</evidence>
<dbReference type="GO" id="GO:0008270">
    <property type="term" value="F:zinc ion binding"/>
    <property type="evidence" value="ECO:0007669"/>
    <property type="project" value="TreeGrafter"/>
</dbReference>
<keyword evidence="5" id="KW-1185">Reference proteome</keyword>
<dbReference type="Gene3D" id="3.90.180.10">
    <property type="entry name" value="Medium-chain alcohol dehydrogenases, catalytic domain"/>
    <property type="match status" value="1"/>
</dbReference>
<proteinExistence type="predicted"/>
<dbReference type="PANTHER" id="PTHR43880:SF10">
    <property type="entry name" value="ALCOHOL DEHYDROGENASE-LIKE 2"/>
    <property type="match status" value="1"/>
</dbReference>
<dbReference type="InterPro" id="IPR011032">
    <property type="entry name" value="GroES-like_sf"/>
</dbReference>
<sequence length="79" mass="9015">MATRSVARRAAAVSKAPEQPLVMEEVEVAPPRAHEVRIKVICTSLCHTDITFWRMKFFLVSEVYLFPVNRIADPVLYVI</sequence>
<dbReference type="SUPFAM" id="SSF50129">
    <property type="entry name" value="GroES-like"/>
    <property type="match status" value="1"/>
</dbReference>
<evidence type="ECO:0000256" key="3">
    <source>
        <dbReference type="ARBA" id="ARBA00049243"/>
    </source>
</evidence>
<dbReference type="GO" id="GO:0051903">
    <property type="term" value="F:S-(hydroxymethyl)glutathione dehydrogenase [NAD(P)+] activity"/>
    <property type="evidence" value="ECO:0007669"/>
    <property type="project" value="TreeGrafter"/>
</dbReference>
<dbReference type="OrthoDB" id="417550at2759"/>
<reference evidence="4 5" key="1">
    <citation type="journal article" date="2019" name="Sci. Rep.">
        <title>A high-quality genome of Eragrostis curvula grass provides insights into Poaceae evolution and supports new strategies to enhance forage quality.</title>
        <authorList>
            <person name="Carballo J."/>
            <person name="Santos B.A.C.M."/>
            <person name="Zappacosta D."/>
            <person name="Garbus I."/>
            <person name="Selva J.P."/>
            <person name="Gallo C.A."/>
            <person name="Diaz A."/>
            <person name="Albertini E."/>
            <person name="Caccamo M."/>
            <person name="Echenique V."/>
        </authorList>
    </citation>
    <scope>NUCLEOTIDE SEQUENCE [LARGE SCALE GENOMIC DNA]</scope>
    <source>
        <strain evidence="5">cv. Victoria</strain>
        <tissue evidence="4">Leaf</tissue>
    </source>
</reference>
<protein>
    <submittedName>
        <fullName evidence="4">Uncharacterized protein</fullName>
    </submittedName>
</protein>
<dbReference type="GO" id="GO:0046294">
    <property type="term" value="P:formaldehyde catabolic process"/>
    <property type="evidence" value="ECO:0007669"/>
    <property type="project" value="TreeGrafter"/>
</dbReference>
<evidence type="ECO:0000256" key="2">
    <source>
        <dbReference type="ARBA" id="ARBA00022833"/>
    </source>
</evidence>
<name>A0A5J9VQX1_9POAL</name>
<dbReference type="AlphaFoldDB" id="A0A5J9VQX1"/>
<dbReference type="Proteomes" id="UP000324897">
    <property type="component" value="Chromosome 4"/>
</dbReference>
<comment type="catalytic activity">
    <reaction evidence="3">
        <text>a primary alcohol + NAD(+) = an aldehyde + NADH + H(+)</text>
        <dbReference type="Rhea" id="RHEA:10736"/>
        <dbReference type="ChEBI" id="CHEBI:15378"/>
        <dbReference type="ChEBI" id="CHEBI:15734"/>
        <dbReference type="ChEBI" id="CHEBI:17478"/>
        <dbReference type="ChEBI" id="CHEBI:57540"/>
        <dbReference type="ChEBI" id="CHEBI:57945"/>
        <dbReference type="EC" id="1.1.1.1"/>
    </reaction>
</comment>
<gene>
    <name evidence="4" type="ORF">EJB05_11164</name>
</gene>
<feature type="non-terminal residue" evidence="4">
    <location>
        <position position="1"/>
    </location>
</feature>
<dbReference type="GO" id="GO:0004022">
    <property type="term" value="F:alcohol dehydrogenase (NAD+) activity"/>
    <property type="evidence" value="ECO:0007669"/>
    <property type="project" value="UniProtKB-EC"/>
</dbReference>
<dbReference type="EMBL" id="RWGY01000007">
    <property type="protein sequence ID" value="TVU37824.1"/>
    <property type="molecule type" value="Genomic_DNA"/>
</dbReference>
<evidence type="ECO:0000313" key="4">
    <source>
        <dbReference type="EMBL" id="TVU37824.1"/>
    </source>
</evidence>
<keyword evidence="1" id="KW-0479">Metal-binding</keyword>
<evidence type="ECO:0000313" key="5">
    <source>
        <dbReference type="Proteomes" id="UP000324897"/>
    </source>
</evidence>
<dbReference type="PANTHER" id="PTHR43880">
    <property type="entry name" value="ALCOHOL DEHYDROGENASE"/>
    <property type="match status" value="1"/>
</dbReference>
<accession>A0A5J9VQX1</accession>
<dbReference type="GO" id="GO:0005829">
    <property type="term" value="C:cytosol"/>
    <property type="evidence" value="ECO:0007669"/>
    <property type="project" value="TreeGrafter"/>
</dbReference>